<dbReference type="OrthoDB" id="9806233at2"/>
<sequence length="469" mass="52238">MIKTRKKLFTAFATVALLSASCLTYWSCSTIKASESQKENWTSLFDGKSLKGWKKLGGEAPYEVVDGAIVGTMTKGTPNSFLVTEQEYGDFILELDIKLEGNSTNSGIQTRSHFDAAANNGKGRVYGRQVEIDPSARAWSGGIYDEARRMWLYPLDLNEKAKTAYKQEEYNHVRIEAIGNELKTWINGVPTAFVIDTLDPTGFIGLQVHSIPNELDGKKVYFRNIKIQTANLKSKDFPKDVHIVNLVPNQLSSAEQKAGYKLLFNGQDFTGWKSARTGQLPDKGWEIKNGQVNVLKSDGGESTNGGDIVSQDQFSAFDLSFEFKLTPGANSGVKYFVTLKEKTHGSAIGLEFQVLDDALHPDAKMGRNGNRTLASLYDLITSNKDGRARRPIGEWNRGRVVVTPDNQVTHYLNGIKMVTYERGSKEFKDIVATSKYKDWANFGEAKEGHILLQDHGDAVSYRNIKIKTY</sequence>
<dbReference type="Proteomes" id="UP000309872">
    <property type="component" value="Unassembled WGS sequence"/>
</dbReference>
<protein>
    <submittedName>
        <fullName evidence="3">DUF1080 domain-containing protein</fullName>
    </submittedName>
</protein>
<feature type="domain" description="3-keto-alpha-glucoside-1,2-lyase/3-keto-2-hydroxy-glucal hydratase" evidence="2">
    <location>
        <begin position="259"/>
        <end position="467"/>
    </location>
</feature>
<evidence type="ECO:0000313" key="4">
    <source>
        <dbReference type="Proteomes" id="UP000309872"/>
    </source>
</evidence>
<dbReference type="PROSITE" id="PS51257">
    <property type="entry name" value="PROKAR_LIPOPROTEIN"/>
    <property type="match status" value="1"/>
</dbReference>
<feature type="chain" id="PRO_5020821957" evidence="1">
    <location>
        <begin position="25"/>
        <end position="469"/>
    </location>
</feature>
<dbReference type="GO" id="GO:0016787">
    <property type="term" value="F:hydrolase activity"/>
    <property type="evidence" value="ECO:0007669"/>
    <property type="project" value="InterPro"/>
</dbReference>
<organism evidence="3 4">
    <name type="scientific">Sphingobacterium alkalisoli</name>
    <dbReference type="NCBI Taxonomy" id="1874115"/>
    <lineage>
        <taxon>Bacteria</taxon>
        <taxon>Pseudomonadati</taxon>
        <taxon>Bacteroidota</taxon>
        <taxon>Sphingobacteriia</taxon>
        <taxon>Sphingobacteriales</taxon>
        <taxon>Sphingobacteriaceae</taxon>
        <taxon>Sphingobacterium</taxon>
    </lineage>
</organism>
<keyword evidence="1" id="KW-0732">Signal</keyword>
<accession>A0A4U0GSU3</accession>
<dbReference type="Gene3D" id="2.60.120.560">
    <property type="entry name" value="Exo-inulinase, domain 1"/>
    <property type="match status" value="2"/>
</dbReference>
<proteinExistence type="predicted"/>
<feature type="signal peptide" evidence="1">
    <location>
        <begin position="1"/>
        <end position="24"/>
    </location>
</feature>
<dbReference type="Pfam" id="PF06439">
    <property type="entry name" value="3keto-disac_hyd"/>
    <property type="match status" value="2"/>
</dbReference>
<feature type="domain" description="3-keto-alpha-glucoside-1,2-lyase/3-keto-2-hydroxy-glucal hydratase" evidence="2">
    <location>
        <begin position="41"/>
        <end position="228"/>
    </location>
</feature>
<evidence type="ECO:0000313" key="3">
    <source>
        <dbReference type="EMBL" id="TJY61534.1"/>
    </source>
</evidence>
<evidence type="ECO:0000259" key="2">
    <source>
        <dbReference type="Pfam" id="PF06439"/>
    </source>
</evidence>
<gene>
    <name evidence="3" type="ORF">FAZ19_21160</name>
</gene>
<reference evidence="3 4" key="1">
    <citation type="submission" date="2019-04" db="EMBL/GenBank/DDBJ databases">
        <title>Sphingobacterium olei sp. nov., isolated from oil-contaminated soil.</title>
        <authorList>
            <person name="Liu B."/>
        </authorList>
    </citation>
    <scope>NUCLEOTIDE SEQUENCE [LARGE SCALE GENOMIC DNA]</scope>
    <source>
        <strain evidence="3 4">Y3L14</strain>
    </source>
</reference>
<dbReference type="AlphaFoldDB" id="A0A4U0GSU3"/>
<comment type="caution">
    <text evidence="3">The sequence shown here is derived from an EMBL/GenBank/DDBJ whole genome shotgun (WGS) entry which is preliminary data.</text>
</comment>
<name>A0A4U0GSU3_9SPHI</name>
<evidence type="ECO:0000256" key="1">
    <source>
        <dbReference type="SAM" id="SignalP"/>
    </source>
</evidence>
<keyword evidence="4" id="KW-1185">Reference proteome</keyword>
<dbReference type="InterPro" id="IPR010496">
    <property type="entry name" value="AL/BT2_dom"/>
</dbReference>
<dbReference type="EMBL" id="SUKA01000009">
    <property type="protein sequence ID" value="TJY61534.1"/>
    <property type="molecule type" value="Genomic_DNA"/>
</dbReference>